<gene>
    <name evidence="2" type="ORF">NEF87_004004</name>
</gene>
<feature type="transmembrane region" description="Helical" evidence="1">
    <location>
        <begin position="52"/>
        <end position="81"/>
    </location>
</feature>
<protein>
    <recommendedName>
        <fullName evidence="4">Zinc ribbon domain-containing protein</fullName>
    </recommendedName>
</protein>
<evidence type="ECO:0000256" key="1">
    <source>
        <dbReference type="SAM" id="Phobius"/>
    </source>
</evidence>
<keyword evidence="3" id="KW-1185">Reference proteome</keyword>
<organism evidence="2 3">
    <name type="scientific">Candidatus Lokiarchaeum ossiferum</name>
    <dbReference type="NCBI Taxonomy" id="2951803"/>
    <lineage>
        <taxon>Archaea</taxon>
        <taxon>Promethearchaeati</taxon>
        <taxon>Promethearchaeota</taxon>
        <taxon>Promethearchaeia</taxon>
        <taxon>Promethearchaeales</taxon>
        <taxon>Promethearchaeaceae</taxon>
        <taxon>Candidatus Lokiarchaeum</taxon>
    </lineage>
</organism>
<evidence type="ECO:0008006" key="4">
    <source>
        <dbReference type="Google" id="ProtNLM"/>
    </source>
</evidence>
<name>A0ABY6HYT4_9ARCH</name>
<sequence>MSYHTWNSFMGLFQANDIVSMIVGITIAVLVSILALWLTFQILKLTFWSLAVFFRALFLGLAILLYTLILVFITAPIGMIFQGKNLLDIMNDYAENLKDIVYIFYPELEKWINKKIVKSAPVATVPIRQSLPVRIHPKRTIRPVKVVKPIVQSPPKSRMNEMDAKTIIVKNPSELQTSAAKFFCTDCGSEFTPIMSGLLQTKNTAFCQKCGKRFNYEHGLPVPASKI</sequence>
<evidence type="ECO:0000313" key="2">
    <source>
        <dbReference type="EMBL" id="UYP47719.1"/>
    </source>
</evidence>
<feature type="transmembrane region" description="Helical" evidence="1">
    <location>
        <begin position="18"/>
        <end position="40"/>
    </location>
</feature>
<keyword evidence="1" id="KW-0812">Transmembrane</keyword>
<accession>A0ABY6HYT4</accession>
<evidence type="ECO:0000313" key="3">
    <source>
        <dbReference type="Proteomes" id="UP001208689"/>
    </source>
</evidence>
<dbReference type="Proteomes" id="UP001208689">
    <property type="component" value="Chromosome"/>
</dbReference>
<keyword evidence="1" id="KW-1133">Transmembrane helix</keyword>
<dbReference type="EMBL" id="CP104013">
    <property type="protein sequence ID" value="UYP47719.1"/>
    <property type="molecule type" value="Genomic_DNA"/>
</dbReference>
<keyword evidence="1" id="KW-0472">Membrane</keyword>
<reference evidence="2" key="1">
    <citation type="submission" date="2022-09" db="EMBL/GenBank/DDBJ databases">
        <title>Actin cytoskeleton and complex cell architecture in an #Asgard archaeon.</title>
        <authorList>
            <person name="Ponce Toledo R.I."/>
            <person name="Schleper C."/>
            <person name="Rodrigues Oliveira T."/>
            <person name="Wollweber F."/>
            <person name="Xu J."/>
            <person name="Rittmann S."/>
            <person name="Klingl A."/>
            <person name="Pilhofer M."/>
        </authorList>
    </citation>
    <scope>NUCLEOTIDE SEQUENCE</scope>
    <source>
        <strain evidence="2">B-35</strain>
    </source>
</reference>
<proteinExistence type="predicted"/>